<dbReference type="InterPro" id="IPR000682">
    <property type="entry name" value="PCMT"/>
</dbReference>
<dbReference type="Proteomes" id="UP001607302">
    <property type="component" value="Unassembled WGS sequence"/>
</dbReference>
<sequence>MIFVELDTSCTLFLAAVYMYEMSTFGRFKTKNNLYLMFHLRRSGVIKSQHVYDAMYAVDRKYFIDLPVAYIDAPQKLGFGATISAPHMHAHVLELLQDKLRVGGRALDVGSGSGYLTTCMAYMLGPYGTVIGIEHIPELQEIAKANIESCYPKFLTYGRIELVGLPFIVGDGRLGYPPKAPYDIIHVGAAVKEVPQPLIDQLDFGGRLIIPVGPDSSNQTLVQIDKKRNGEIEQKSLMGVVFVPLTDKQHQLRS</sequence>
<name>A0ABD2A8J7_VESSQ</name>
<comment type="subcellular location">
    <subcellularLocation>
        <location evidence="1">Cytoplasm</location>
    </subcellularLocation>
</comment>
<accession>A0ABD2A8J7</accession>
<dbReference type="FunFam" id="3.40.50.150:FF:000027">
    <property type="entry name" value="Protein-L-isoaspartate O-methyltransferase"/>
    <property type="match status" value="1"/>
</dbReference>
<keyword evidence="4 8" id="KW-0489">Methyltransferase</keyword>
<comment type="caution">
    <text evidence="9">The sequence shown here is derived from an EMBL/GenBank/DDBJ whole genome shotgun (WGS) entry which is preliminary data.</text>
</comment>
<evidence type="ECO:0000313" key="9">
    <source>
        <dbReference type="EMBL" id="KAL2716936.1"/>
    </source>
</evidence>
<dbReference type="CDD" id="cd02440">
    <property type="entry name" value="AdoMet_MTases"/>
    <property type="match status" value="1"/>
</dbReference>
<dbReference type="AlphaFoldDB" id="A0ABD2A8J7"/>
<evidence type="ECO:0000256" key="4">
    <source>
        <dbReference type="ARBA" id="ARBA00022603"/>
    </source>
</evidence>
<evidence type="ECO:0000256" key="7">
    <source>
        <dbReference type="ARBA" id="ARBA00035815"/>
    </source>
</evidence>
<protein>
    <recommendedName>
        <fullName evidence="8">Protein-L-isoaspartate O-methyltransferase</fullName>
        <ecNumber evidence="8">2.1.1.77</ecNumber>
    </recommendedName>
</protein>
<evidence type="ECO:0000256" key="3">
    <source>
        <dbReference type="ARBA" id="ARBA00022490"/>
    </source>
</evidence>
<keyword evidence="10" id="KW-1185">Reference proteome</keyword>
<evidence type="ECO:0000256" key="5">
    <source>
        <dbReference type="ARBA" id="ARBA00022679"/>
    </source>
</evidence>
<reference evidence="9 10" key="1">
    <citation type="journal article" date="2024" name="Ann. Entomol. Soc. Am.">
        <title>Genomic analyses of the southern and eastern yellowjacket wasps (Hymenoptera: Vespidae) reveal evolutionary signatures of social life.</title>
        <authorList>
            <person name="Catto M.A."/>
            <person name="Caine P.B."/>
            <person name="Orr S.E."/>
            <person name="Hunt B.G."/>
            <person name="Goodisman M.A.D."/>
        </authorList>
    </citation>
    <scope>NUCLEOTIDE SEQUENCE [LARGE SCALE GENOMIC DNA]</scope>
    <source>
        <strain evidence="9">233</strain>
        <tissue evidence="9">Head and thorax</tissue>
    </source>
</reference>
<dbReference type="Gene3D" id="3.40.50.150">
    <property type="entry name" value="Vaccinia Virus protein VP39"/>
    <property type="match status" value="1"/>
</dbReference>
<evidence type="ECO:0000256" key="8">
    <source>
        <dbReference type="RuleBase" id="RU003802"/>
    </source>
</evidence>
<keyword evidence="6 8" id="KW-0949">S-adenosyl-L-methionine</keyword>
<dbReference type="EMBL" id="JAUDFV010000153">
    <property type="protein sequence ID" value="KAL2716936.1"/>
    <property type="molecule type" value="Genomic_DNA"/>
</dbReference>
<evidence type="ECO:0000256" key="6">
    <source>
        <dbReference type="ARBA" id="ARBA00022691"/>
    </source>
</evidence>
<organism evidence="9 10">
    <name type="scientific">Vespula squamosa</name>
    <name type="common">Southern yellow jacket</name>
    <name type="synonym">Wasp</name>
    <dbReference type="NCBI Taxonomy" id="30214"/>
    <lineage>
        <taxon>Eukaryota</taxon>
        <taxon>Metazoa</taxon>
        <taxon>Ecdysozoa</taxon>
        <taxon>Arthropoda</taxon>
        <taxon>Hexapoda</taxon>
        <taxon>Insecta</taxon>
        <taxon>Pterygota</taxon>
        <taxon>Neoptera</taxon>
        <taxon>Endopterygota</taxon>
        <taxon>Hymenoptera</taxon>
        <taxon>Apocrita</taxon>
        <taxon>Aculeata</taxon>
        <taxon>Vespoidea</taxon>
        <taxon>Vespidae</taxon>
        <taxon>Vespinae</taxon>
        <taxon>Vespula</taxon>
    </lineage>
</organism>
<evidence type="ECO:0000313" key="10">
    <source>
        <dbReference type="Proteomes" id="UP001607302"/>
    </source>
</evidence>
<dbReference type="Pfam" id="PF01135">
    <property type="entry name" value="PCMT"/>
    <property type="match status" value="1"/>
</dbReference>
<dbReference type="GO" id="GO:0004719">
    <property type="term" value="F:protein-L-isoaspartate (D-aspartate) O-methyltransferase activity"/>
    <property type="evidence" value="ECO:0007669"/>
    <property type="project" value="UniProtKB-UniRule"/>
</dbReference>
<evidence type="ECO:0000256" key="2">
    <source>
        <dbReference type="ARBA" id="ARBA00005369"/>
    </source>
</evidence>
<keyword evidence="3" id="KW-0963">Cytoplasm</keyword>
<dbReference type="InterPro" id="IPR029063">
    <property type="entry name" value="SAM-dependent_MTases_sf"/>
</dbReference>
<comment type="catalytic activity">
    <reaction evidence="7">
        <text>[protein]-L-isoaspartate + S-adenosyl-L-methionine = [protein]-L-isoaspartate alpha-methyl ester + S-adenosyl-L-homocysteine</text>
        <dbReference type="Rhea" id="RHEA:12705"/>
        <dbReference type="Rhea" id="RHEA-COMP:12143"/>
        <dbReference type="Rhea" id="RHEA-COMP:12144"/>
        <dbReference type="ChEBI" id="CHEBI:57856"/>
        <dbReference type="ChEBI" id="CHEBI:59789"/>
        <dbReference type="ChEBI" id="CHEBI:90596"/>
        <dbReference type="ChEBI" id="CHEBI:90598"/>
        <dbReference type="EC" id="2.1.1.77"/>
    </reaction>
    <physiologicalReaction direction="left-to-right" evidence="7">
        <dbReference type="Rhea" id="RHEA:12706"/>
    </physiologicalReaction>
</comment>
<dbReference type="EC" id="2.1.1.77" evidence="8"/>
<dbReference type="GO" id="GO:0032259">
    <property type="term" value="P:methylation"/>
    <property type="evidence" value="ECO:0007669"/>
    <property type="project" value="UniProtKB-KW"/>
</dbReference>
<gene>
    <name evidence="9" type="ORF">V1478_012636</name>
</gene>
<comment type="similarity">
    <text evidence="2 8">Belongs to the methyltransferase superfamily. L-isoaspartyl/D-aspartyl protein methyltransferase family.</text>
</comment>
<dbReference type="PROSITE" id="PS01279">
    <property type="entry name" value="PCMT"/>
    <property type="match status" value="1"/>
</dbReference>
<dbReference type="GO" id="GO:0005737">
    <property type="term" value="C:cytoplasm"/>
    <property type="evidence" value="ECO:0007669"/>
    <property type="project" value="UniProtKB-SubCell"/>
</dbReference>
<dbReference type="NCBIfam" id="TIGR00080">
    <property type="entry name" value="pimt"/>
    <property type="match status" value="1"/>
</dbReference>
<dbReference type="SUPFAM" id="SSF53335">
    <property type="entry name" value="S-adenosyl-L-methionine-dependent methyltransferases"/>
    <property type="match status" value="1"/>
</dbReference>
<proteinExistence type="inferred from homology"/>
<dbReference type="PANTHER" id="PTHR11579">
    <property type="entry name" value="PROTEIN-L-ISOASPARTATE O-METHYLTRANSFERASE"/>
    <property type="match status" value="1"/>
</dbReference>
<dbReference type="PANTHER" id="PTHR11579:SF0">
    <property type="entry name" value="PROTEIN-L-ISOASPARTATE(D-ASPARTATE) O-METHYLTRANSFERASE"/>
    <property type="match status" value="1"/>
</dbReference>
<evidence type="ECO:0000256" key="1">
    <source>
        <dbReference type="ARBA" id="ARBA00004496"/>
    </source>
</evidence>
<keyword evidence="5 8" id="KW-0808">Transferase</keyword>